<organism evidence="2 3">
    <name type="scientific">Crenichthys baileyi</name>
    <name type="common">White River springfish</name>
    <dbReference type="NCBI Taxonomy" id="28760"/>
    <lineage>
        <taxon>Eukaryota</taxon>
        <taxon>Metazoa</taxon>
        <taxon>Chordata</taxon>
        <taxon>Craniata</taxon>
        <taxon>Vertebrata</taxon>
        <taxon>Euteleostomi</taxon>
        <taxon>Actinopterygii</taxon>
        <taxon>Neopterygii</taxon>
        <taxon>Teleostei</taxon>
        <taxon>Neoteleostei</taxon>
        <taxon>Acanthomorphata</taxon>
        <taxon>Ovalentaria</taxon>
        <taxon>Atherinomorphae</taxon>
        <taxon>Cyprinodontiformes</taxon>
        <taxon>Goodeidae</taxon>
        <taxon>Crenichthys</taxon>
    </lineage>
</organism>
<proteinExistence type="predicted"/>
<evidence type="ECO:0000313" key="3">
    <source>
        <dbReference type="Proteomes" id="UP001311232"/>
    </source>
</evidence>
<keyword evidence="3" id="KW-1185">Reference proteome</keyword>
<evidence type="ECO:0000256" key="1">
    <source>
        <dbReference type="SAM" id="SignalP"/>
    </source>
</evidence>
<reference evidence="2 3" key="1">
    <citation type="submission" date="2021-06" db="EMBL/GenBank/DDBJ databases">
        <authorList>
            <person name="Palmer J.M."/>
        </authorList>
    </citation>
    <scope>NUCLEOTIDE SEQUENCE [LARGE SCALE GENOMIC DNA]</scope>
    <source>
        <strain evidence="2 3">MEX-2019</strain>
        <tissue evidence="2">Muscle</tissue>
    </source>
</reference>
<accession>A0AAV9S964</accession>
<comment type="caution">
    <text evidence="2">The sequence shown here is derived from an EMBL/GenBank/DDBJ whole genome shotgun (WGS) entry which is preliminary data.</text>
</comment>
<feature type="chain" id="PRO_5043832949" evidence="1">
    <location>
        <begin position="26"/>
        <end position="103"/>
    </location>
</feature>
<feature type="signal peptide" evidence="1">
    <location>
        <begin position="1"/>
        <end position="25"/>
    </location>
</feature>
<name>A0AAV9S964_9TELE</name>
<gene>
    <name evidence="2" type="ORF">CRENBAI_005587</name>
</gene>
<protein>
    <submittedName>
        <fullName evidence="2">Uncharacterized protein</fullName>
    </submittedName>
</protein>
<dbReference type="EMBL" id="JAHHUM010000715">
    <property type="protein sequence ID" value="KAK5617469.1"/>
    <property type="molecule type" value="Genomic_DNA"/>
</dbReference>
<sequence length="103" mass="11435">MELSLASPTFCCRLLISWLKRSLLAYCGIICKTDSAACDLFLPDKEKTTCAPLVHIHSQAYRFPTFPTLSAMLSLATEEELISLVALEKQQLKKVADKAIKSD</sequence>
<dbReference type="Proteomes" id="UP001311232">
    <property type="component" value="Unassembled WGS sequence"/>
</dbReference>
<dbReference type="AlphaFoldDB" id="A0AAV9S964"/>
<keyword evidence="1" id="KW-0732">Signal</keyword>
<evidence type="ECO:0000313" key="2">
    <source>
        <dbReference type="EMBL" id="KAK5617469.1"/>
    </source>
</evidence>